<evidence type="ECO:0000313" key="1">
    <source>
        <dbReference type="EMBL" id="GMH92030.1"/>
    </source>
</evidence>
<dbReference type="EMBL" id="BLQM01000485">
    <property type="protein sequence ID" value="GMH92030.1"/>
    <property type="molecule type" value="Genomic_DNA"/>
</dbReference>
<organism evidence="1 2">
    <name type="scientific">Triparma laevis f. inornata</name>
    <dbReference type="NCBI Taxonomy" id="1714386"/>
    <lineage>
        <taxon>Eukaryota</taxon>
        <taxon>Sar</taxon>
        <taxon>Stramenopiles</taxon>
        <taxon>Ochrophyta</taxon>
        <taxon>Bolidophyceae</taxon>
        <taxon>Parmales</taxon>
        <taxon>Triparmaceae</taxon>
        <taxon>Triparma</taxon>
    </lineage>
</organism>
<proteinExistence type="predicted"/>
<comment type="caution">
    <text evidence="1">The sequence shown here is derived from an EMBL/GenBank/DDBJ whole genome shotgun (WGS) entry which is preliminary data.</text>
</comment>
<sequence length="149" mass="17082">MFTNYINQTTSLAKLNPGYDFDGFTHDLLPPLSSDLDIDVNLIDFIVKEKLFLMYLVRNCVPDTREHKLFSRIVTENTWMKPVKVYGYEDSIPLFGGDVFEAETNCVAQHNLGQIATKGVNNLSYFSRKTKQITEPLEQNPTEEGEARR</sequence>
<dbReference type="AlphaFoldDB" id="A0A9W7EVT4"/>
<evidence type="ECO:0000313" key="2">
    <source>
        <dbReference type="Proteomes" id="UP001162640"/>
    </source>
</evidence>
<name>A0A9W7EVT4_9STRA</name>
<dbReference type="Proteomes" id="UP001162640">
    <property type="component" value="Unassembled WGS sequence"/>
</dbReference>
<accession>A0A9W7EVT4</accession>
<protein>
    <submittedName>
        <fullName evidence="1">Uncharacterized protein</fullName>
    </submittedName>
</protein>
<gene>
    <name evidence="1" type="ORF">TL16_g12227</name>
</gene>
<reference evidence="2" key="1">
    <citation type="journal article" date="2023" name="Commun. Biol.">
        <title>Genome analysis of Parmales, the sister group of diatoms, reveals the evolutionary specialization of diatoms from phago-mixotrophs to photoautotrophs.</title>
        <authorList>
            <person name="Ban H."/>
            <person name="Sato S."/>
            <person name="Yoshikawa S."/>
            <person name="Yamada K."/>
            <person name="Nakamura Y."/>
            <person name="Ichinomiya M."/>
            <person name="Sato N."/>
            <person name="Blanc-Mathieu R."/>
            <person name="Endo H."/>
            <person name="Kuwata A."/>
            <person name="Ogata H."/>
        </authorList>
    </citation>
    <scope>NUCLEOTIDE SEQUENCE [LARGE SCALE GENOMIC DNA]</scope>
</reference>